<evidence type="ECO:0000256" key="6">
    <source>
        <dbReference type="ARBA" id="ARBA00023136"/>
    </source>
</evidence>
<dbReference type="InterPro" id="IPR001807">
    <property type="entry name" value="ClC"/>
</dbReference>
<evidence type="ECO:0000256" key="1">
    <source>
        <dbReference type="ARBA" id="ARBA00004141"/>
    </source>
</evidence>
<comment type="caution">
    <text evidence="8">The sequence shown here is derived from an EMBL/GenBank/DDBJ whole genome shotgun (WGS) entry which is preliminary data.</text>
</comment>
<evidence type="ECO:0000256" key="5">
    <source>
        <dbReference type="ARBA" id="ARBA00023065"/>
    </source>
</evidence>
<keyword evidence="9" id="KW-1185">Reference proteome</keyword>
<dbReference type="SUPFAM" id="SSF81340">
    <property type="entry name" value="Clc chloride channel"/>
    <property type="match status" value="1"/>
</dbReference>
<dbReference type="GO" id="GO:0005769">
    <property type="term" value="C:early endosome"/>
    <property type="evidence" value="ECO:0007669"/>
    <property type="project" value="TreeGrafter"/>
</dbReference>
<proteinExistence type="predicted"/>
<dbReference type="GO" id="GO:0005886">
    <property type="term" value="C:plasma membrane"/>
    <property type="evidence" value="ECO:0007669"/>
    <property type="project" value="TreeGrafter"/>
</dbReference>
<evidence type="ECO:0000313" key="9">
    <source>
        <dbReference type="Proteomes" id="UP001152795"/>
    </source>
</evidence>
<keyword evidence="7" id="KW-0868">Chloride</keyword>
<evidence type="ECO:0000256" key="3">
    <source>
        <dbReference type="ARBA" id="ARBA00022692"/>
    </source>
</evidence>
<keyword evidence="5" id="KW-0406">Ion transport</keyword>
<evidence type="ECO:0000313" key="8">
    <source>
        <dbReference type="EMBL" id="CAB4001481.1"/>
    </source>
</evidence>
<dbReference type="GO" id="GO:0005247">
    <property type="term" value="F:voltage-gated chloride channel activity"/>
    <property type="evidence" value="ECO:0007669"/>
    <property type="project" value="TreeGrafter"/>
</dbReference>
<dbReference type="InterPro" id="IPR012337">
    <property type="entry name" value="RNaseH-like_sf"/>
</dbReference>
<evidence type="ECO:0000256" key="4">
    <source>
        <dbReference type="ARBA" id="ARBA00022989"/>
    </source>
</evidence>
<dbReference type="AlphaFoldDB" id="A0A6S7I3Z9"/>
<dbReference type="PANTHER" id="PTHR45711">
    <property type="entry name" value="CHLORIDE CHANNEL PROTEIN"/>
    <property type="match status" value="1"/>
</dbReference>
<dbReference type="InterPro" id="IPR014743">
    <property type="entry name" value="Cl-channel_core"/>
</dbReference>
<dbReference type="GO" id="GO:0005794">
    <property type="term" value="C:Golgi apparatus"/>
    <property type="evidence" value="ECO:0007669"/>
    <property type="project" value="TreeGrafter"/>
</dbReference>
<gene>
    <name evidence="8" type="ORF">PACLA_8A074933</name>
</gene>
<sequence length="366" mass="40905">MSGCSTACKRSSRRKLESMLLLPVHCYAHTLNLVLSDSASVDVQVISLFNDLEALYVLFSKTQRIHDLFEAVQLEENLKVLSLKRLNTVLWHSRELCLKVLLSRYDCILSVLETVALDSLIDGNPRKTSIGLLKQIQTKQFLATAYLFREIFASTGPLSRYLQRVDVDFGKALGMVESAIDELNELRKQPELIIRYVEQKHDSPSIKTMLGGFIIHGYFGLWTLIVKSLGMMLAVAAGLSLGKEGPLVHVACCCGNVFAKLFPKYRKNEAKKREVLSAASAAGVSVAFGAPIGGVLFSLEEVSYYFPMKTLWRSFFCAMVAAVTLKYMNPYGTGKLVLFYVKYTTPWKVFELVPFTLLGVFGVSFF</sequence>
<dbReference type="PANTHER" id="PTHR45711:SF6">
    <property type="entry name" value="CHLORIDE CHANNEL PROTEIN"/>
    <property type="match status" value="1"/>
</dbReference>
<comment type="subcellular location">
    <subcellularLocation>
        <location evidence="1">Membrane</location>
        <topology evidence="1">Multi-pass membrane protein</topology>
    </subcellularLocation>
</comment>
<keyword evidence="3" id="KW-0812">Transmembrane</keyword>
<keyword evidence="4" id="KW-1133">Transmembrane helix</keyword>
<dbReference type="Gene3D" id="1.10.3080.10">
    <property type="entry name" value="Clc chloride channel"/>
    <property type="match status" value="1"/>
</dbReference>
<reference evidence="8" key="1">
    <citation type="submission" date="2020-04" db="EMBL/GenBank/DDBJ databases">
        <authorList>
            <person name="Alioto T."/>
            <person name="Alioto T."/>
            <person name="Gomez Garrido J."/>
        </authorList>
    </citation>
    <scope>NUCLEOTIDE SEQUENCE</scope>
    <source>
        <strain evidence="8">A484AB</strain>
    </source>
</reference>
<dbReference type="SUPFAM" id="SSF53098">
    <property type="entry name" value="Ribonuclease H-like"/>
    <property type="match status" value="1"/>
</dbReference>
<evidence type="ECO:0000256" key="7">
    <source>
        <dbReference type="ARBA" id="ARBA00023214"/>
    </source>
</evidence>
<name>A0A6S7I3Z9_PARCT</name>
<dbReference type="EMBL" id="CACRXK020004097">
    <property type="protein sequence ID" value="CAB4001481.1"/>
    <property type="molecule type" value="Genomic_DNA"/>
</dbReference>
<keyword evidence="2" id="KW-0813">Transport</keyword>
<protein>
    <submittedName>
        <fullName evidence="8">H(+) Cl(-) exchange transporter 3, partial</fullName>
    </submittedName>
</protein>
<organism evidence="8 9">
    <name type="scientific">Paramuricea clavata</name>
    <name type="common">Red gorgonian</name>
    <name type="synonym">Violescent sea-whip</name>
    <dbReference type="NCBI Taxonomy" id="317549"/>
    <lineage>
        <taxon>Eukaryota</taxon>
        <taxon>Metazoa</taxon>
        <taxon>Cnidaria</taxon>
        <taxon>Anthozoa</taxon>
        <taxon>Octocorallia</taxon>
        <taxon>Malacalcyonacea</taxon>
        <taxon>Plexauridae</taxon>
        <taxon>Paramuricea</taxon>
    </lineage>
</organism>
<dbReference type="Proteomes" id="UP001152795">
    <property type="component" value="Unassembled WGS sequence"/>
</dbReference>
<dbReference type="PRINTS" id="PR00762">
    <property type="entry name" value="CLCHANNEL"/>
</dbReference>
<keyword evidence="6" id="KW-0472">Membrane</keyword>
<dbReference type="OrthoDB" id="10063284at2759"/>
<dbReference type="Pfam" id="PF00654">
    <property type="entry name" value="Voltage_CLC"/>
    <property type="match status" value="1"/>
</dbReference>
<evidence type="ECO:0000256" key="2">
    <source>
        <dbReference type="ARBA" id="ARBA00022448"/>
    </source>
</evidence>
<accession>A0A6S7I3Z9</accession>